<gene>
    <name evidence="1" type="ORF">BJ138DRAFT_1167515</name>
</gene>
<accession>A0ACB7ZT31</accession>
<dbReference type="Proteomes" id="UP000790377">
    <property type="component" value="Unassembled WGS sequence"/>
</dbReference>
<reference evidence="1" key="1">
    <citation type="journal article" date="2021" name="New Phytol.">
        <title>Evolutionary innovations through gain and loss of genes in the ectomycorrhizal Boletales.</title>
        <authorList>
            <person name="Wu G."/>
            <person name="Miyauchi S."/>
            <person name="Morin E."/>
            <person name="Kuo A."/>
            <person name="Drula E."/>
            <person name="Varga T."/>
            <person name="Kohler A."/>
            <person name="Feng B."/>
            <person name="Cao Y."/>
            <person name="Lipzen A."/>
            <person name="Daum C."/>
            <person name="Hundley H."/>
            <person name="Pangilinan J."/>
            <person name="Johnson J."/>
            <person name="Barry K."/>
            <person name="LaButti K."/>
            <person name="Ng V."/>
            <person name="Ahrendt S."/>
            <person name="Min B."/>
            <person name="Choi I.G."/>
            <person name="Park H."/>
            <person name="Plett J.M."/>
            <person name="Magnuson J."/>
            <person name="Spatafora J.W."/>
            <person name="Nagy L.G."/>
            <person name="Henrissat B."/>
            <person name="Grigoriev I.V."/>
            <person name="Yang Z.L."/>
            <person name="Xu J."/>
            <person name="Martin F.M."/>
        </authorList>
    </citation>
    <scope>NUCLEOTIDE SEQUENCE</scope>
    <source>
        <strain evidence="1">ATCC 28755</strain>
    </source>
</reference>
<organism evidence="1 2">
    <name type="scientific">Hygrophoropsis aurantiaca</name>
    <dbReference type="NCBI Taxonomy" id="72124"/>
    <lineage>
        <taxon>Eukaryota</taxon>
        <taxon>Fungi</taxon>
        <taxon>Dikarya</taxon>
        <taxon>Basidiomycota</taxon>
        <taxon>Agaricomycotina</taxon>
        <taxon>Agaricomycetes</taxon>
        <taxon>Agaricomycetidae</taxon>
        <taxon>Boletales</taxon>
        <taxon>Coniophorineae</taxon>
        <taxon>Hygrophoropsidaceae</taxon>
        <taxon>Hygrophoropsis</taxon>
    </lineage>
</organism>
<proteinExistence type="predicted"/>
<comment type="caution">
    <text evidence="1">The sequence shown here is derived from an EMBL/GenBank/DDBJ whole genome shotgun (WGS) entry which is preliminary data.</text>
</comment>
<name>A0ACB7ZT31_9AGAM</name>
<keyword evidence="2" id="KW-1185">Reference proteome</keyword>
<protein>
    <submittedName>
        <fullName evidence="1">Uncharacterized protein</fullName>
    </submittedName>
</protein>
<evidence type="ECO:0000313" key="2">
    <source>
        <dbReference type="Proteomes" id="UP000790377"/>
    </source>
</evidence>
<evidence type="ECO:0000313" key="1">
    <source>
        <dbReference type="EMBL" id="KAH7903844.1"/>
    </source>
</evidence>
<dbReference type="EMBL" id="MU268730">
    <property type="protein sequence ID" value="KAH7903844.1"/>
    <property type="molecule type" value="Genomic_DNA"/>
</dbReference>
<sequence>MALKAYHVLLYRASVLSFLNVMVIATQPSGLGLLIALPIRVIHSVVACRITLRIRQPGAREPGGAFMQESRPPLSALVFGGSGGCDNNGGEVLL</sequence>